<feature type="compositionally biased region" description="Polar residues" evidence="1">
    <location>
        <begin position="62"/>
        <end position="72"/>
    </location>
</feature>
<dbReference type="EMBL" id="PJAF01000016">
    <property type="protein sequence ID" value="PKF68533.1"/>
    <property type="molecule type" value="Genomic_DNA"/>
</dbReference>
<gene>
    <name evidence="3" type="ORF">CXB45_06470</name>
</gene>
<evidence type="ECO:0000256" key="1">
    <source>
        <dbReference type="SAM" id="MobiDB-lite"/>
    </source>
</evidence>
<dbReference type="AlphaFoldDB" id="A0A2N0X765"/>
<dbReference type="Proteomes" id="UP000233249">
    <property type="component" value="Unassembled WGS sequence"/>
</dbReference>
<sequence length="83" mass="9611">MFAMNTLLLILAIAFPLWLLFVVWYQRKRLNRGRKYRAMGADWPVEWYGGKGAEEIVREDTTAQPFSGGQEDSGQDDSRTRDL</sequence>
<reference evidence="3 4" key="1">
    <citation type="submission" date="2017-12" db="EMBL/GenBank/DDBJ databases">
        <title>Corynebacterium mastitidis 16-1433 Genome.</title>
        <authorList>
            <person name="Gulvik C.A."/>
        </authorList>
    </citation>
    <scope>NUCLEOTIDE SEQUENCE [LARGE SCALE GENOMIC DNA]</scope>
    <source>
        <strain evidence="3 4">16-1433</strain>
    </source>
</reference>
<accession>A0A2N0X765</accession>
<feature type="transmembrane region" description="Helical" evidence="2">
    <location>
        <begin position="6"/>
        <end position="25"/>
    </location>
</feature>
<evidence type="ECO:0000256" key="2">
    <source>
        <dbReference type="SAM" id="Phobius"/>
    </source>
</evidence>
<protein>
    <submittedName>
        <fullName evidence="3">Uncharacterized protein</fullName>
    </submittedName>
</protein>
<evidence type="ECO:0000313" key="4">
    <source>
        <dbReference type="Proteomes" id="UP000233249"/>
    </source>
</evidence>
<keyword evidence="2" id="KW-1133">Transmembrane helix</keyword>
<organism evidence="3 4">
    <name type="scientific">Corynebacterium mastitidis</name>
    <dbReference type="NCBI Taxonomy" id="161890"/>
    <lineage>
        <taxon>Bacteria</taxon>
        <taxon>Bacillati</taxon>
        <taxon>Actinomycetota</taxon>
        <taxon>Actinomycetes</taxon>
        <taxon>Mycobacteriales</taxon>
        <taxon>Corynebacteriaceae</taxon>
        <taxon>Corynebacterium</taxon>
    </lineage>
</organism>
<comment type="caution">
    <text evidence="3">The sequence shown here is derived from an EMBL/GenBank/DDBJ whole genome shotgun (WGS) entry which is preliminary data.</text>
</comment>
<keyword evidence="2" id="KW-0472">Membrane</keyword>
<feature type="region of interest" description="Disordered" evidence="1">
    <location>
        <begin position="59"/>
        <end position="83"/>
    </location>
</feature>
<proteinExistence type="predicted"/>
<keyword evidence="2" id="KW-0812">Transmembrane</keyword>
<evidence type="ECO:0000313" key="3">
    <source>
        <dbReference type="EMBL" id="PKF68533.1"/>
    </source>
</evidence>
<name>A0A2N0X765_9CORY</name>